<reference evidence="1" key="1">
    <citation type="submission" date="2022-08" db="EMBL/GenBank/DDBJ databases">
        <title>Genome Sequence of Lecanicillium fungicola.</title>
        <authorList>
            <person name="Buettner E."/>
        </authorList>
    </citation>
    <scope>NUCLEOTIDE SEQUENCE</scope>
    <source>
        <strain evidence="1">Babe33</strain>
    </source>
</reference>
<dbReference type="Proteomes" id="UP001143910">
    <property type="component" value="Unassembled WGS sequence"/>
</dbReference>
<gene>
    <name evidence="1" type="ORF">NQ176_g11262</name>
</gene>
<accession>A0ACC1MCJ2</accession>
<protein>
    <submittedName>
        <fullName evidence="1">Uncharacterized protein</fullName>
    </submittedName>
</protein>
<proteinExistence type="predicted"/>
<evidence type="ECO:0000313" key="2">
    <source>
        <dbReference type="Proteomes" id="UP001143910"/>
    </source>
</evidence>
<dbReference type="EMBL" id="JANJQO010003670">
    <property type="protein sequence ID" value="KAJ2957250.1"/>
    <property type="molecule type" value="Genomic_DNA"/>
</dbReference>
<keyword evidence="2" id="KW-1185">Reference proteome</keyword>
<comment type="caution">
    <text evidence="1">The sequence shown here is derived from an EMBL/GenBank/DDBJ whole genome shotgun (WGS) entry which is preliminary data.</text>
</comment>
<name>A0ACC1MCJ2_9HYPO</name>
<evidence type="ECO:0000313" key="1">
    <source>
        <dbReference type="EMBL" id="KAJ2957250.1"/>
    </source>
</evidence>
<organism evidence="1 2">
    <name type="scientific">Zarea fungicola</name>
    <dbReference type="NCBI Taxonomy" id="93591"/>
    <lineage>
        <taxon>Eukaryota</taxon>
        <taxon>Fungi</taxon>
        <taxon>Dikarya</taxon>
        <taxon>Ascomycota</taxon>
        <taxon>Pezizomycotina</taxon>
        <taxon>Sordariomycetes</taxon>
        <taxon>Hypocreomycetidae</taxon>
        <taxon>Hypocreales</taxon>
        <taxon>Cordycipitaceae</taxon>
        <taxon>Zarea</taxon>
    </lineage>
</organism>
<sequence length="292" mass="32773">MATNSLDHADAEFHDCIYQHKPRRTRALSNASSVTISLEPDQDDEQQEGDCDLLGATGFAHSTIVLDDDDDDDCIIIEEEEGNPEVLYAKEVIDLTVEDSERRRQPQRPGETTLRSVLTANGTKIKPKSFIQVANTFLGELEISFVYVTTIIRDRHGTTLIRGVPYTKLRNLNGKIAKKTNEVCMVLHVHKYSNVGDPSTPSLIDVEPGCVQQWHTLITTNAPYPTHAVDPARRRLLAEKRPGRQVSWAGNIVCRWKLTLVYSVNKGNRTKPDQELLEHLLSDDVSDSIYAL</sequence>